<feature type="transmembrane region" description="Helical" evidence="1">
    <location>
        <begin position="6"/>
        <end position="21"/>
    </location>
</feature>
<keyword evidence="1" id="KW-1133">Transmembrane helix</keyword>
<feature type="transmembrane region" description="Helical" evidence="1">
    <location>
        <begin position="28"/>
        <end position="46"/>
    </location>
</feature>
<protein>
    <submittedName>
        <fullName evidence="2">Uncharacterized protein</fullName>
    </submittedName>
</protein>
<keyword evidence="1" id="KW-0812">Transmembrane</keyword>
<evidence type="ECO:0000313" key="2">
    <source>
        <dbReference type="EMBL" id="KQC29505.1"/>
    </source>
</evidence>
<accession>A0A0Q1CFI1</accession>
<keyword evidence="1" id="KW-0472">Membrane</keyword>
<dbReference type="Proteomes" id="UP000050827">
    <property type="component" value="Unassembled WGS sequence"/>
</dbReference>
<sequence length="90" mass="10978">MVLYVVFLVPLALLGFSMYWLRNWSMAWPFFSVNIILIVAYMIYFWKGDLAFFKSNQYGFERLFLFLLVPLVHTFFIFVFAFFMKLVFRK</sequence>
<dbReference type="EMBL" id="LCTZ01000002">
    <property type="protein sequence ID" value="KQC29505.1"/>
    <property type="molecule type" value="Genomic_DNA"/>
</dbReference>
<gene>
    <name evidence="2" type="ORF">AAY42_06050</name>
</gene>
<evidence type="ECO:0000256" key="1">
    <source>
        <dbReference type="SAM" id="Phobius"/>
    </source>
</evidence>
<reference evidence="2 3" key="1">
    <citation type="submission" date="2015-04" db="EMBL/GenBank/DDBJ databases">
        <title>Complete genome of flavobacterium.</title>
        <authorList>
            <person name="Kwon Y.M."/>
            <person name="Kim S.-J."/>
        </authorList>
    </citation>
    <scope>NUCLEOTIDE SEQUENCE [LARGE SCALE GENOMIC DNA]</scope>
    <source>
        <strain evidence="2 3">DK169</strain>
    </source>
</reference>
<proteinExistence type="predicted"/>
<dbReference type="STRING" id="346185.AAY42_06050"/>
<comment type="caution">
    <text evidence="2">The sequence shown here is derived from an EMBL/GenBank/DDBJ whole genome shotgun (WGS) entry which is preliminary data.</text>
</comment>
<dbReference type="AlphaFoldDB" id="A0A0Q1CFI1"/>
<organism evidence="2 3">
    <name type="scientific">Flagellimonas eckloniae</name>
    <dbReference type="NCBI Taxonomy" id="346185"/>
    <lineage>
        <taxon>Bacteria</taxon>
        <taxon>Pseudomonadati</taxon>
        <taxon>Bacteroidota</taxon>
        <taxon>Flavobacteriia</taxon>
        <taxon>Flavobacteriales</taxon>
        <taxon>Flavobacteriaceae</taxon>
        <taxon>Flagellimonas</taxon>
    </lineage>
</organism>
<keyword evidence="3" id="KW-1185">Reference proteome</keyword>
<feature type="transmembrane region" description="Helical" evidence="1">
    <location>
        <begin position="66"/>
        <end position="88"/>
    </location>
</feature>
<evidence type="ECO:0000313" key="3">
    <source>
        <dbReference type="Proteomes" id="UP000050827"/>
    </source>
</evidence>
<name>A0A0Q1CFI1_9FLAO</name>